<feature type="compositionally biased region" description="Basic and acidic residues" evidence="3">
    <location>
        <begin position="23"/>
        <end position="39"/>
    </location>
</feature>
<evidence type="ECO:0000256" key="2">
    <source>
        <dbReference type="ARBA" id="ARBA00023054"/>
    </source>
</evidence>
<dbReference type="PANTHER" id="PTHR21680:SF0">
    <property type="entry name" value="COILED-COIL DOMAIN-CONTAINING PROTEIN 124"/>
    <property type="match status" value="1"/>
</dbReference>
<evidence type="ECO:0000313" key="5">
    <source>
        <dbReference type="EMBL" id="CAD9756635.1"/>
    </source>
</evidence>
<feature type="compositionally biased region" description="Basic and acidic residues" evidence="3">
    <location>
        <begin position="47"/>
        <end position="84"/>
    </location>
</feature>
<organism evidence="5">
    <name type="scientific">Lotharella oceanica</name>
    <dbReference type="NCBI Taxonomy" id="641309"/>
    <lineage>
        <taxon>Eukaryota</taxon>
        <taxon>Sar</taxon>
        <taxon>Rhizaria</taxon>
        <taxon>Cercozoa</taxon>
        <taxon>Chlorarachniophyceae</taxon>
        <taxon>Lotharella</taxon>
    </lineage>
</organism>
<dbReference type="PANTHER" id="PTHR21680">
    <property type="entry name" value="COILED-COIL DOMAIN-CONTAINING PROTEIN 124"/>
    <property type="match status" value="1"/>
</dbReference>
<dbReference type="InterPro" id="IPR010422">
    <property type="entry name" value="Ccdc124/Oxs1"/>
</dbReference>
<feature type="region of interest" description="Disordered" evidence="3">
    <location>
        <begin position="286"/>
        <end position="305"/>
    </location>
</feature>
<sequence length="305" mass="34717">MAKKKWGGEDTRGLKAKAQKAASRTEKAAAASRAREKAEAAAWSDNVTDRKANRRQAKEEKDMQRRAKLEAKKALREAEEREMAGLKAKGKRRKAQLATGASTWEKKTLTGKSEGVSMKAMASREMKLPREFVKQVLTDFYKEHNPEKVDGIDAILDKVKGKWAKLEAALRKKFAEKAPDFEALWAKEKEKQENDRKAKMKGIMEIPKDITSNANHAIEDERKAGVAVAFGVDETLDQLKGIVKGEAAVDRNPEKRRKALYRAYETREMERLRAENPKLKRSQLKERIFDAWKKSPENPMNQQPK</sequence>
<gene>
    <name evidence="5" type="ORF">LSP00402_LOCUS6287</name>
</gene>
<comment type="similarity">
    <text evidence="1">Belongs to the CCDC124 family.</text>
</comment>
<name>A0A7S2X902_9EUKA</name>
<dbReference type="InterPro" id="IPR054414">
    <property type="entry name" value="Ccdc124/Oxs1_C"/>
</dbReference>
<dbReference type="AlphaFoldDB" id="A0A7S2X902"/>
<reference evidence="5" key="1">
    <citation type="submission" date="2021-01" db="EMBL/GenBank/DDBJ databases">
        <authorList>
            <person name="Corre E."/>
            <person name="Pelletier E."/>
            <person name="Niang G."/>
            <person name="Scheremetjew M."/>
            <person name="Finn R."/>
            <person name="Kale V."/>
            <person name="Holt S."/>
            <person name="Cochrane G."/>
            <person name="Meng A."/>
            <person name="Brown T."/>
            <person name="Cohen L."/>
        </authorList>
    </citation>
    <scope>NUCLEOTIDE SEQUENCE</scope>
    <source>
        <strain evidence="5">CCMP622</strain>
    </source>
</reference>
<dbReference type="GO" id="GO:0005634">
    <property type="term" value="C:nucleus"/>
    <property type="evidence" value="ECO:0007669"/>
    <property type="project" value="TreeGrafter"/>
</dbReference>
<dbReference type="EMBL" id="HBHP01010214">
    <property type="protein sequence ID" value="CAD9756635.1"/>
    <property type="molecule type" value="Transcribed_RNA"/>
</dbReference>
<feature type="domain" description="Coiled-coil" evidence="4">
    <location>
        <begin position="213"/>
        <end position="302"/>
    </location>
</feature>
<feature type="compositionally biased region" description="Basic and acidic residues" evidence="3">
    <location>
        <begin position="286"/>
        <end position="296"/>
    </location>
</feature>
<dbReference type="GO" id="GO:0006366">
    <property type="term" value="P:transcription by RNA polymerase II"/>
    <property type="evidence" value="ECO:0007669"/>
    <property type="project" value="TreeGrafter"/>
</dbReference>
<dbReference type="Pfam" id="PF06244">
    <property type="entry name" value="Ccdc124"/>
    <property type="match status" value="1"/>
</dbReference>
<proteinExistence type="inferred from homology"/>
<dbReference type="GO" id="GO:0003713">
    <property type="term" value="F:transcription coactivator activity"/>
    <property type="evidence" value="ECO:0007669"/>
    <property type="project" value="TreeGrafter"/>
</dbReference>
<evidence type="ECO:0000256" key="3">
    <source>
        <dbReference type="SAM" id="MobiDB-lite"/>
    </source>
</evidence>
<evidence type="ECO:0000259" key="4">
    <source>
        <dbReference type="Pfam" id="PF06244"/>
    </source>
</evidence>
<feature type="region of interest" description="Disordered" evidence="3">
    <location>
        <begin position="1"/>
        <end position="117"/>
    </location>
</feature>
<feature type="compositionally biased region" description="Basic and acidic residues" evidence="3">
    <location>
        <begin position="1"/>
        <end position="13"/>
    </location>
</feature>
<evidence type="ECO:0000256" key="1">
    <source>
        <dbReference type="ARBA" id="ARBA00008296"/>
    </source>
</evidence>
<keyword evidence="2" id="KW-0175">Coiled coil</keyword>
<protein>
    <recommendedName>
        <fullName evidence="4">Coiled-coil domain-containing protein</fullName>
    </recommendedName>
</protein>
<accession>A0A7S2X902</accession>